<dbReference type="EMBL" id="JACCJB010000015">
    <property type="protein sequence ID" value="KAF6220949.1"/>
    <property type="molecule type" value="Genomic_DNA"/>
</dbReference>
<accession>A0A8H6CCI9</accession>
<dbReference type="AlphaFoldDB" id="A0A8H6CCI9"/>
<feature type="compositionally biased region" description="Basic and acidic residues" evidence="1">
    <location>
        <begin position="1"/>
        <end position="17"/>
    </location>
</feature>
<reference evidence="2 3" key="1">
    <citation type="journal article" date="2020" name="Genomics">
        <title>Complete, high-quality genomes from long-read metagenomic sequencing of two wolf lichen thalli reveals enigmatic genome architecture.</title>
        <authorList>
            <person name="McKenzie S.K."/>
            <person name="Walston R.F."/>
            <person name="Allen J.L."/>
        </authorList>
    </citation>
    <scope>NUCLEOTIDE SEQUENCE [LARGE SCALE GENOMIC DNA]</scope>
    <source>
        <strain evidence="2">WasteWater1</strain>
    </source>
</reference>
<name>A0A8H6CCI9_9LECA</name>
<comment type="caution">
    <text evidence="2">The sequence shown here is derived from an EMBL/GenBank/DDBJ whole genome shotgun (WGS) entry which is preliminary data.</text>
</comment>
<evidence type="ECO:0000313" key="3">
    <source>
        <dbReference type="Proteomes" id="UP000593566"/>
    </source>
</evidence>
<dbReference type="GeneID" id="59331042"/>
<gene>
    <name evidence="2" type="ORF">HO133_002630</name>
</gene>
<organism evidence="2 3">
    <name type="scientific">Letharia lupina</name>
    <dbReference type="NCBI Taxonomy" id="560253"/>
    <lineage>
        <taxon>Eukaryota</taxon>
        <taxon>Fungi</taxon>
        <taxon>Dikarya</taxon>
        <taxon>Ascomycota</taxon>
        <taxon>Pezizomycotina</taxon>
        <taxon>Lecanoromycetes</taxon>
        <taxon>OSLEUM clade</taxon>
        <taxon>Lecanoromycetidae</taxon>
        <taxon>Lecanorales</taxon>
        <taxon>Lecanorineae</taxon>
        <taxon>Parmeliaceae</taxon>
        <taxon>Letharia</taxon>
    </lineage>
</organism>
<sequence length="255" mass="27425">MRSHLLEKAQAEKEKKKGGGPRARGWVFGLGWFYAVAGESEEGTGSDRADFRRLGVGVWGGEIGVGGWVDRRVVDRRRGGVNGGGWEMENVTARTGVVKNCGIGGVRSLPRWLALPELFARSALSLHPPHTDSVPRIHLAALMRSAYASTTSAPRYVIIIRSTIRQLLTHKLIRAPGMDHGSERGTMPSASEAAVDDGSASGAPGMDRGSTDTVQNGSAESADPSGFKIKSDSDGQNHYCRGRGCDRCDLARWRL</sequence>
<keyword evidence="3" id="KW-1185">Reference proteome</keyword>
<evidence type="ECO:0000256" key="1">
    <source>
        <dbReference type="SAM" id="MobiDB-lite"/>
    </source>
</evidence>
<dbReference type="Proteomes" id="UP000593566">
    <property type="component" value="Unassembled WGS sequence"/>
</dbReference>
<dbReference type="RefSeq" id="XP_037150384.1">
    <property type="nucleotide sequence ID" value="XM_037293555.1"/>
</dbReference>
<evidence type="ECO:0000313" key="2">
    <source>
        <dbReference type="EMBL" id="KAF6220949.1"/>
    </source>
</evidence>
<proteinExistence type="predicted"/>
<feature type="region of interest" description="Disordered" evidence="1">
    <location>
        <begin position="1"/>
        <end position="20"/>
    </location>
</feature>
<protein>
    <submittedName>
        <fullName evidence="2">Uncharacterized protein</fullName>
    </submittedName>
</protein>
<feature type="region of interest" description="Disordered" evidence="1">
    <location>
        <begin position="176"/>
        <end position="235"/>
    </location>
</feature>